<evidence type="ECO:0000313" key="2">
    <source>
        <dbReference type="Proteomes" id="UP000824120"/>
    </source>
</evidence>
<dbReference type="AlphaFoldDB" id="A0A9J5ZMM8"/>
<organism evidence="1 2">
    <name type="scientific">Solanum commersonii</name>
    <name type="common">Commerson's wild potato</name>
    <name type="synonym">Commerson's nightshade</name>
    <dbReference type="NCBI Taxonomy" id="4109"/>
    <lineage>
        <taxon>Eukaryota</taxon>
        <taxon>Viridiplantae</taxon>
        <taxon>Streptophyta</taxon>
        <taxon>Embryophyta</taxon>
        <taxon>Tracheophyta</taxon>
        <taxon>Spermatophyta</taxon>
        <taxon>Magnoliopsida</taxon>
        <taxon>eudicotyledons</taxon>
        <taxon>Gunneridae</taxon>
        <taxon>Pentapetalae</taxon>
        <taxon>asterids</taxon>
        <taxon>lamiids</taxon>
        <taxon>Solanales</taxon>
        <taxon>Solanaceae</taxon>
        <taxon>Solanoideae</taxon>
        <taxon>Solaneae</taxon>
        <taxon>Solanum</taxon>
    </lineage>
</organism>
<gene>
    <name evidence="1" type="ORF">H5410_024690</name>
</gene>
<dbReference type="Proteomes" id="UP000824120">
    <property type="component" value="Chromosome 4"/>
</dbReference>
<protein>
    <submittedName>
        <fullName evidence="1">Uncharacterized protein</fullName>
    </submittedName>
</protein>
<sequence>MQSTHVPRTKVQGRDEASMGFYRKSLGIIKQDILGAFNHFHNNCHMHCRSPHQHVQEHYIPP</sequence>
<comment type="caution">
    <text evidence="1">The sequence shown here is derived from an EMBL/GenBank/DDBJ whole genome shotgun (WGS) entry which is preliminary data.</text>
</comment>
<dbReference type="EMBL" id="JACXVP010000004">
    <property type="protein sequence ID" value="KAG5613409.1"/>
    <property type="molecule type" value="Genomic_DNA"/>
</dbReference>
<reference evidence="1 2" key="1">
    <citation type="submission" date="2020-09" db="EMBL/GenBank/DDBJ databases">
        <title>De no assembly of potato wild relative species, Solanum commersonii.</title>
        <authorList>
            <person name="Cho K."/>
        </authorList>
    </citation>
    <scope>NUCLEOTIDE SEQUENCE [LARGE SCALE GENOMIC DNA]</scope>
    <source>
        <strain evidence="1">LZ3.2</strain>
        <tissue evidence="1">Leaf</tissue>
    </source>
</reference>
<name>A0A9J5ZMM8_SOLCO</name>
<keyword evidence="2" id="KW-1185">Reference proteome</keyword>
<evidence type="ECO:0000313" key="1">
    <source>
        <dbReference type="EMBL" id="KAG5613409.1"/>
    </source>
</evidence>
<accession>A0A9J5ZMM8</accession>
<proteinExistence type="predicted"/>